<reference evidence="2" key="1">
    <citation type="submission" date="2022-11" db="UniProtKB">
        <authorList>
            <consortium name="WormBaseParasite"/>
        </authorList>
    </citation>
    <scope>IDENTIFICATION</scope>
</reference>
<dbReference type="WBParaSite" id="jg8980">
    <property type="protein sequence ID" value="jg8980"/>
    <property type="gene ID" value="jg8980"/>
</dbReference>
<evidence type="ECO:0000313" key="2">
    <source>
        <dbReference type="WBParaSite" id="jg8980"/>
    </source>
</evidence>
<organism evidence="1 2">
    <name type="scientific">Ditylenchus dipsaci</name>
    <dbReference type="NCBI Taxonomy" id="166011"/>
    <lineage>
        <taxon>Eukaryota</taxon>
        <taxon>Metazoa</taxon>
        <taxon>Ecdysozoa</taxon>
        <taxon>Nematoda</taxon>
        <taxon>Chromadorea</taxon>
        <taxon>Rhabditida</taxon>
        <taxon>Tylenchina</taxon>
        <taxon>Tylenchomorpha</taxon>
        <taxon>Sphaerularioidea</taxon>
        <taxon>Anguinidae</taxon>
        <taxon>Anguininae</taxon>
        <taxon>Ditylenchus</taxon>
    </lineage>
</organism>
<evidence type="ECO:0000313" key="1">
    <source>
        <dbReference type="Proteomes" id="UP000887574"/>
    </source>
</evidence>
<dbReference type="PANTHER" id="PTHR21325">
    <property type="entry name" value="PHOSPHOLIPASE B, PLB1"/>
    <property type="match status" value="1"/>
</dbReference>
<dbReference type="GO" id="GO:0006644">
    <property type="term" value="P:phospholipid metabolic process"/>
    <property type="evidence" value="ECO:0007669"/>
    <property type="project" value="TreeGrafter"/>
</dbReference>
<accession>A0A915ESZ8</accession>
<dbReference type="InterPro" id="IPR038885">
    <property type="entry name" value="PLB1"/>
</dbReference>
<keyword evidence="1" id="KW-1185">Reference proteome</keyword>
<sequence length="282" mass="31933">MDVLVSAQFDPDLNKLLHINDPDLDDDIDDSKENSKNPNVQTSYIDRGFNNRQSFTCPLVKSLLAPALMEEICLRKIDIVAAMGDALSTGIGLWPDTDIEFRGAAFTTGGDANIDGLVTFAKTGAETDHMVRQANVLIARIKARYSSQQLASKWLMLFITIGPVHVAKSAHLTYNLLKPRCKCLSKLSNTELRHLQHVWRDSLRRLESEFAERHYETFVLLVIPMLSIQSRYPEQLFIAERPLLNRRGHTYAAKWLWNRLVSGTKYNVSRIPLSKSLITVLP</sequence>
<dbReference type="AlphaFoldDB" id="A0A915ESZ8"/>
<dbReference type="PANTHER" id="PTHR21325:SF31">
    <property type="entry name" value="GH22081P-RELATED"/>
    <property type="match status" value="1"/>
</dbReference>
<dbReference type="Proteomes" id="UP000887574">
    <property type="component" value="Unplaced"/>
</dbReference>
<proteinExistence type="predicted"/>
<protein>
    <submittedName>
        <fullName evidence="2">Uncharacterized protein</fullName>
    </submittedName>
</protein>
<name>A0A915ESZ8_9BILA</name>
<dbReference type="GO" id="GO:0004620">
    <property type="term" value="F:phospholipase activity"/>
    <property type="evidence" value="ECO:0007669"/>
    <property type="project" value="InterPro"/>
</dbReference>